<dbReference type="Proteomes" id="UP000275846">
    <property type="component" value="Unassembled WGS sequence"/>
</dbReference>
<keyword evidence="1" id="KW-0175">Coiled coil</keyword>
<organism evidence="4">
    <name type="scientific">Schistocephalus solidus</name>
    <name type="common">Tapeworm</name>
    <dbReference type="NCBI Taxonomy" id="70667"/>
    <lineage>
        <taxon>Eukaryota</taxon>
        <taxon>Metazoa</taxon>
        <taxon>Spiralia</taxon>
        <taxon>Lophotrochozoa</taxon>
        <taxon>Platyhelminthes</taxon>
        <taxon>Cestoda</taxon>
        <taxon>Eucestoda</taxon>
        <taxon>Diphyllobothriidea</taxon>
        <taxon>Diphyllobothriidae</taxon>
        <taxon>Schistocephalus</taxon>
    </lineage>
</organism>
<evidence type="ECO:0000313" key="4">
    <source>
        <dbReference type="WBParaSite" id="SSLN_0001835001-mRNA-1"/>
    </source>
</evidence>
<feature type="coiled-coil region" evidence="1">
    <location>
        <begin position="21"/>
        <end position="48"/>
    </location>
</feature>
<proteinExistence type="predicted"/>
<dbReference type="EMBL" id="UYSU01042917">
    <property type="protein sequence ID" value="VDM04062.1"/>
    <property type="molecule type" value="Genomic_DNA"/>
</dbReference>
<keyword evidence="3" id="KW-1185">Reference proteome</keyword>
<name>A0A183TMH8_SCHSO</name>
<dbReference type="WBParaSite" id="SSLN_0001835001-mRNA-1">
    <property type="protein sequence ID" value="SSLN_0001835001-mRNA-1"/>
    <property type="gene ID" value="SSLN_0001835001"/>
</dbReference>
<protein>
    <submittedName>
        <fullName evidence="4">Transposase</fullName>
    </submittedName>
</protein>
<reference evidence="4" key="1">
    <citation type="submission" date="2016-06" db="UniProtKB">
        <authorList>
            <consortium name="WormBaseParasite"/>
        </authorList>
    </citation>
    <scope>IDENTIFICATION</scope>
</reference>
<evidence type="ECO:0000313" key="2">
    <source>
        <dbReference type="EMBL" id="VDM04062.1"/>
    </source>
</evidence>
<accession>A0A183TMH8</accession>
<sequence length="106" mass="12256">MGQRFNKFVDVNYEGKECATCFKLLQQISEIERDMQRLKMEIEKLKKLPLILPEDEHSVTMEHKGGKRTYGYIASSAITYNKEDDTASTELGVPVKQSQVWKEGNR</sequence>
<evidence type="ECO:0000256" key="1">
    <source>
        <dbReference type="SAM" id="Coils"/>
    </source>
</evidence>
<evidence type="ECO:0000313" key="3">
    <source>
        <dbReference type="Proteomes" id="UP000275846"/>
    </source>
</evidence>
<gene>
    <name evidence="2" type="ORF">SSLN_LOCUS17676</name>
</gene>
<reference evidence="2 3" key="2">
    <citation type="submission" date="2018-11" db="EMBL/GenBank/DDBJ databases">
        <authorList>
            <consortium name="Pathogen Informatics"/>
        </authorList>
    </citation>
    <scope>NUCLEOTIDE SEQUENCE [LARGE SCALE GENOMIC DNA]</scope>
    <source>
        <strain evidence="2 3">NST_G2</strain>
    </source>
</reference>
<dbReference type="AlphaFoldDB" id="A0A183TMH8"/>